<evidence type="ECO:0000256" key="1">
    <source>
        <dbReference type="SAM" id="SignalP"/>
    </source>
</evidence>
<name>A0A5C4NX27_9BURK</name>
<evidence type="ECO:0000313" key="2">
    <source>
        <dbReference type="EMBL" id="TNC78580.1"/>
    </source>
</evidence>
<proteinExistence type="predicted"/>
<accession>A0A5C4NX27</accession>
<dbReference type="Proteomes" id="UP000305681">
    <property type="component" value="Unassembled WGS sequence"/>
</dbReference>
<evidence type="ECO:0000313" key="3">
    <source>
        <dbReference type="Proteomes" id="UP000305681"/>
    </source>
</evidence>
<feature type="signal peptide" evidence="1">
    <location>
        <begin position="1"/>
        <end position="27"/>
    </location>
</feature>
<feature type="chain" id="PRO_5022869730" evidence="1">
    <location>
        <begin position="28"/>
        <end position="185"/>
    </location>
</feature>
<organism evidence="2 3">
    <name type="scientific">Janthinobacterium lividum</name>
    <dbReference type="NCBI Taxonomy" id="29581"/>
    <lineage>
        <taxon>Bacteria</taxon>
        <taxon>Pseudomonadati</taxon>
        <taxon>Pseudomonadota</taxon>
        <taxon>Betaproteobacteria</taxon>
        <taxon>Burkholderiales</taxon>
        <taxon>Oxalobacteraceae</taxon>
        <taxon>Janthinobacterium</taxon>
    </lineage>
</organism>
<sequence>MARLAFLQALGALGLLAGAAAPLAASAGEPVRRVLTPIDWPAASQARAGAAQADAVLRPLRATAPAGLAQVNIPVLLLPAEGDWGAPRFHGQGTAYAALYAPAGAKLGLFGSATHLVAPSDLKLEHAGGAFESIGDGADYSFTRFGAAYTLRMSCDEPLKDKRCTDPQYLADTARALLLVAGEKP</sequence>
<dbReference type="AlphaFoldDB" id="A0A5C4NX27"/>
<reference evidence="2 3" key="1">
    <citation type="submission" date="2019-06" db="EMBL/GenBank/DDBJ databases">
        <title>Genome sequence of Janthinobacterium lividum UCD_MED1.</title>
        <authorList>
            <person name="De Leon M.E."/>
            <person name="Jospin G."/>
        </authorList>
    </citation>
    <scope>NUCLEOTIDE SEQUENCE [LARGE SCALE GENOMIC DNA]</scope>
    <source>
        <strain evidence="2 3">UCD_MED1</strain>
    </source>
</reference>
<keyword evidence="1" id="KW-0732">Signal</keyword>
<protein>
    <submittedName>
        <fullName evidence="2">Uncharacterized protein</fullName>
    </submittedName>
</protein>
<dbReference type="EMBL" id="VDGE01000001">
    <property type="protein sequence ID" value="TNC78580.1"/>
    <property type="molecule type" value="Genomic_DNA"/>
</dbReference>
<gene>
    <name evidence="2" type="ORF">FHI69_04670</name>
</gene>
<comment type="caution">
    <text evidence="2">The sequence shown here is derived from an EMBL/GenBank/DDBJ whole genome shotgun (WGS) entry which is preliminary data.</text>
</comment>
<dbReference type="RefSeq" id="WP_139089678.1">
    <property type="nucleotide sequence ID" value="NZ_VDGE01000001.1"/>
</dbReference>